<evidence type="ECO:0000313" key="2">
    <source>
        <dbReference type="EMBL" id="XBO70876.1"/>
    </source>
</evidence>
<name>A0AAU7KH70_9GAMM</name>
<sequence>MPIPPLFSPRRARLLRLSVAAALVSVLGLTGVSSQAMAVDFDTSAHQTHQDWQTLIATLGDESHVRAVQRTSYSDAMLSVNATPGHCRTPWIEVRSDLGQRQAVSEVVNRVPIDLLVDEQRAQTGTAVLSTQRGDDGLYVRVNGIDMDLLASRLATGEQLHLRLRMTPDTSDYWFMSFSLNGAFTAWQRMQTLCRAS</sequence>
<reference evidence="2" key="1">
    <citation type="submission" date="2022-06" db="EMBL/GenBank/DDBJ databases">
        <title>A novel DMS-producing enzyme.</title>
        <authorList>
            <person name="Zhang Y."/>
        </authorList>
    </citation>
    <scope>NUCLEOTIDE SEQUENCE</scope>
    <source>
        <strain evidence="2">RT37</strain>
    </source>
</reference>
<protein>
    <submittedName>
        <fullName evidence="2">Uncharacterized protein</fullName>
    </submittedName>
</protein>
<evidence type="ECO:0000256" key="1">
    <source>
        <dbReference type="SAM" id="SignalP"/>
    </source>
</evidence>
<dbReference type="RefSeq" id="WP_045993544.1">
    <property type="nucleotide sequence ID" value="NZ_CP098827.1"/>
</dbReference>
<dbReference type="AlphaFoldDB" id="A0AAU7KH70"/>
<organism evidence="2">
    <name type="scientific">Halomonas sp. RT37</name>
    <dbReference type="NCBI Taxonomy" id="2950872"/>
    <lineage>
        <taxon>Bacteria</taxon>
        <taxon>Pseudomonadati</taxon>
        <taxon>Pseudomonadota</taxon>
        <taxon>Gammaproteobacteria</taxon>
        <taxon>Oceanospirillales</taxon>
        <taxon>Halomonadaceae</taxon>
        <taxon>Halomonas</taxon>
    </lineage>
</organism>
<gene>
    <name evidence="2" type="ORF">NFG58_20120</name>
</gene>
<keyword evidence="1" id="KW-0732">Signal</keyword>
<feature type="chain" id="PRO_5043896553" evidence="1">
    <location>
        <begin position="39"/>
        <end position="197"/>
    </location>
</feature>
<feature type="signal peptide" evidence="1">
    <location>
        <begin position="1"/>
        <end position="38"/>
    </location>
</feature>
<dbReference type="EMBL" id="CP098827">
    <property type="protein sequence ID" value="XBO70876.1"/>
    <property type="molecule type" value="Genomic_DNA"/>
</dbReference>
<proteinExistence type="predicted"/>
<accession>A0AAU7KH70</accession>